<keyword evidence="6" id="KW-0813">Transport</keyword>
<evidence type="ECO:0000313" key="7">
    <source>
        <dbReference type="Proteomes" id="UP001597092"/>
    </source>
</evidence>
<keyword evidence="7" id="KW-1185">Reference proteome</keyword>
<name>A0ABD6DSD3_9EURY</name>
<keyword evidence="6" id="KW-0407">Ion channel</keyword>
<proteinExistence type="predicted"/>
<dbReference type="PRINTS" id="PR00335">
    <property type="entry name" value="KUPTAKETRKA"/>
</dbReference>
<evidence type="ECO:0000256" key="1">
    <source>
        <dbReference type="ARBA" id="ARBA00003660"/>
    </source>
</evidence>
<keyword evidence="6" id="KW-0406">Ion transport</keyword>
<comment type="caution">
    <text evidence="6">The sequence shown here is derived from an EMBL/GenBank/DDBJ whole genome shotgun (WGS) entry which is preliminary data.</text>
</comment>
<dbReference type="PROSITE" id="PS51201">
    <property type="entry name" value="RCK_N"/>
    <property type="match status" value="1"/>
</dbReference>
<feature type="transmembrane region" description="Helical" evidence="4">
    <location>
        <begin position="25"/>
        <end position="55"/>
    </location>
</feature>
<dbReference type="SUPFAM" id="SSF51735">
    <property type="entry name" value="NAD(P)-binding Rossmann-fold domains"/>
    <property type="match status" value="1"/>
</dbReference>
<dbReference type="Proteomes" id="UP001597092">
    <property type="component" value="Unassembled WGS sequence"/>
</dbReference>
<evidence type="ECO:0000313" key="6">
    <source>
        <dbReference type="EMBL" id="MFD1685197.1"/>
    </source>
</evidence>
<dbReference type="EMBL" id="JBHUDP010000002">
    <property type="protein sequence ID" value="MFD1685197.1"/>
    <property type="molecule type" value="Genomic_DNA"/>
</dbReference>
<dbReference type="GO" id="GO:0006813">
    <property type="term" value="P:potassium ion transport"/>
    <property type="evidence" value="ECO:0007669"/>
    <property type="project" value="UniProtKB-KW"/>
</dbReference>
<dbReference type="AlphaFoldDB" id="A0ABD6DSD3"/>
<evidence type="ECO:0000256" key="3">
    <source>
        <dbReference type="ARBA" id="ARBA00022958"/>
    </source>
</evidence>
<sequence>MSASSPGPIRAVVQRPLLRRLLRPVAAFGIVVVLGVSGFTSLGGVGVVDALFWLLDPTSIELHFRAHGGPETLTKGYAVVVLSGLVVTGLWIGETVFSAAFGGQIQTELKQMGVERTIDELEGHIIICGYGTFGKTVARRLRDEDRDVVVIEREDAEFQRAIDDDLLAIQGDARREEVLTEAGVKRASTVVGAIDDSNANVQIAMGASQIAPTVRLVVRVGDEMYEALARRAGADEVIIPEVASAEQVTSTL</sequence>
<reference evidence="6 7" key="1">
    <citation type="journal article" date="2019" name="Int. J. Syst. Evol. Microbiol.">
        <title>The Global Catalogue of Microorganisms (GCM) 10K type strain sequencing project: providing services to taxonomists for standard genome sequencing and annotation.</title>
        <authorList>
            <consortium name="The Broad Institute Genomics Platform"/>
            <consortium name="The Broad Institute Genome Sequencing Center for Infectious Disease"/>
            <person name="Wu L."/>
            <person name="Ma J."/>
        </authorList>
    </citation>
    <scope>NUCLEOTIDE SEQUENCE [LARGE SCALE GENOMIC DNA]</scope>
    <source>
        <strain evidence="6 7">CGMCC 1.10387</strain>
    </source>
</reference>
<gene>
    <name evidence="6" type="ORF">ACFSAS_06165</name>
</gene>
<dbReference type="InterPro" id="IPR050721">
    <property type="entry name" value="Trk_Ktr_HKT_K-transport"/>
</dbReference>
<dbReference type="RefSeq" id="WP_256306846.1">
    <property type="nucleotide sequence ID" value="NZ_JANHAW010000001.1"/>
</dbReference>
<feature type="transmembrane region" description="Helical" evidence="4">
    <location>
        <begin position="75"/>
        <end position="102"/>
    </location>
</feature>
<keyword evidence="4" id="KW-1133">Transmembrane helix</keyword>
<keyword evidence="3" id="KW-0630">Potassium</keyword>
<keyword evidence="4" id="KW-0472">Membrane</keyword>
<keyword evidence="4" id="KW-0812">Transmembrane</keyword>
<organism evidence="6 7">
    <name type="scientific">Halobellus litoreus</name>
    <dbReference type="NCBI Taxonomy" id="755310"/>
    <lineage>
        <taxon>Archaea</taxon>
        <taxon>Methanobacteriati</taxon>
        <taxon>Methanobacteriota</taxon>
        <taxon>Stenosarchaea group</taxon>
        <taxon>Halobacteria</taxon>
        <taxon>Halobacteriales</taxon>
        <taxon>Haloferacaceae</taxon>
        <taxon>Halobellus</taxon>
    </lineage>
</organism>
<protein>
    <submittedName>
        <fullName evidence="6">Potassium channel family protein</fullName>
    </submittedName>
</protein>
<dbReference type="InterPro" id="IPR006036">
    <property type="entry name" value="K_uptake_TrkA"/>
</dbReference>
<evidence type="ECO:0000256" key="2">
    <source>
        <dbReference type="ARBA" id="ARBA00022538"/>
    </source>
</evidence>
<evidence type="ECO:0000256" key="4">
    <source>
        <dbReference type="SAM" id="Phobius"/>
    </source>
</evidence>
<dbReference type="Pfam" id="PF02254">
    <property type="entry name" value="TrkA_N"/>
    <property type="match status" value="1"/>
</dbReference>
<dbReference type="InterPro" id="IPR036291">
    <property type="entry name" value="NAD(P)-bd_dom_sf"/>
</dbReference>
<dbReference type="GO" id="GO:0034220">
    <property type="term" value="P:monoatomic ion transmembrane transport"/>
    <property type="evidence" value="ECO:0007669"/>
    <property type="project" value="UniProtKB-KW"/>
</dbReference>
<comment type="function">
    <text evidence="1">Part of a potassium transport system.</text>
</comment>
<accession>A0ABD6DSD3</accession>
<keyword evidence="2" id="KW-0633">Potassium transport</keyword>
<evidence type="ECO:0000259" key="5">
    <source>
        <dbReference type="PROSITE" id="PS51201"/>
    </source>
</evidence>
<feature type="domain" description="RCK N-terminal" evidence="5">
    <location>
        <begin position="122"/>
        <end position="239"/>
    </location>
</feature>
<dbReference type="PANTHER" id="PTHR43833">
    <property type="entry name" value="POTASSIUM CHANNEL PROTEIN 2-RELATED-RELATED"/>
    <property type="match status" value="1"/>
</dbReference>
<dbReference type="Gene3D" id="3.40.50.720">
    <property type="entry name" value="NAD(P)-binding Rossmann-like Domain"/>
    <property type="match status" value="1"/>
</dbReference>
<dbReference type="InterPro" id="IPR003148">
    <property type="entry name" value="RCK_N"/>
</dbReference>